<evidence type="ECO:0000313" key="7">
    <source>
        <dbReference type="Proteomes" id="UP000054359"/>
    </source>
</evidence>
<dbReference type="PANTHER" id="PTHR12558">
    <property type="entry name" value="CELL DIVISION CYCLE 16,23,27"/>
    <property type="match status" value="1"/>
</dbReference>
<sequence length="427" mass="49156">MSLKEAVEKLYYFRDHYFEHHSTDHANKKIEDLTIELNKTLKLFDTENEANSVGKVTEHDFLRAKAMNVLPDFKPEVLEILTKLVKFHPKHVEAWNELGTCFWKKGDIKAARSCFESALREEKNVESLRNLSMVLRQIGDTPEEKIANIHQSLEKAKEAVNLNIQDGNSWYILGNAYLSLYFSTDQNPNMIKQCLSSYNQAYADESVRCNPYLHYNWAVALKYDENYRLALESLENALKHDPLWNEPKEQLEILIKLLENIQLMVTKKGKLKPRKIKDLLNSLKKEYESSDSKITYINSKGQSVILCRSKFSDLQVGLNLDKVLIGKVVCQVYCAESPSFTFCMIDEDENCFAVNVYNMLQGKGVIIGDTVAIHQPLVQHFNFSFKDKVFMFSTVRVNSPLQLEVNKKKLGRDVLAAPRLSVTLKND</sequence>
<dbReference type="InterPro" id="IPR032076">
    <property type="entry name" value="TTC5_OB"/>
</dbReference>
<protein>
    <recommendedName>
        <fullName evidence="3">Cell division cycle protein 27 homolog</fullName>
    </recommendedName>
</protein>
<gene>
    <name evidence="6" type="ORF">X975_19970</name>
</gene>
<dbReference type="InterPro" id="IPR011990">
    <property type="entry name" value="TPR-like_helical_dom_sf"/>
</dbReference>
<organism evidence="6 7">
    <name type="scientific">Stegodyphus mimosarum</name>
    <name type="common">African social velvet spider</name>
    <dbReference type="NCBI Taxonomy" id="407821"/>
    <lineage>
        <taxon>Eukaryota</taxon>
        <taxon>Metazoa</taxon>
        <taxon>Ecdysozoa</taxon>
        <taxon>Arthropoda</taxon>
        <taxon>Chelicerata</taxon>
        <taxon>Arachnida</taxon>
        <taxon>Araneae</taxon>
        <taxon>Araneomorphae</taxon>
        <taxon>Entelegynae</taxon>
        <taxon>Eresoidea</taxon>
        <taxon>Eresidae</taxon>
        <taxon>Stegodyphus</taxon>
    </lineage>
</organism>
<dbReference type="InterPro" id="IPR038645">
    <property type="entry name" value="TTC5_OB_sf"/>
</dbReference>
<evidence type="ECO:0000313" key="6">
    <source>
        <dbReference type="EMBL" id="KFM81128.1"/>
    </source>
</evidence>
<reference evidence="6 7" key="1">
    <citation type="submission" date="2013-11" db="EMBL/GenBank/DDBJ databases">
        <title>Genome sequencing of Stegodyphus mimosarum.</title>
        <authorList>
            <person name="Bechsgaard J."/>
        </authorList>
    </citation>
    <scope>NUCLEOTIDE SEQUENCE [LARGE SCALE GENOMIC DNA]</scope>
</reference>
<evidence type="ECO:0000256" key="1">
    <source>
        <dbReference type="ARBA" id="ARBA00022803"/>
    </source>
</evidence>
<dbReference type="Gene3D" id="1.25.40.10">
    <property type="entry name" value="Tetratricopeptide repeat domain"/>
    <property type="match status" value="1"/>
</dbReference>
<evidence type="ECO:0000256" key="2">
    <source>
        <dbReference type="ARBA" id="ARBA00038210"/>
    </source>
</evidence>
<dbReference type="OMA" id="DECKGYE"/>
<dbReference type="Pfam" id="PF16669">
    <property type="entry name" value="TTC5_OB"/>
    <property type="match status" value="1"/>
</dbReference>
<dbReference type="OrthoDB" id="423589at2759"/>
<dbReference type="EMBL" id="KK121744">
    <property type="protein sequence ID" value="KFM81128.1"/>
    <property type="molecule type" value="Genomic_DNA"/>
</dbReference>
<feature type="non-terminal residue" evidence="6">
    <location>
        <position position="427"/>
    </location>
</feature>
<dbReference type="InterPro" id="IPR019734">
    <property type="entry name" value="TPR_rpt"/>
</dbReference>
<evidence type="ECO:0000256" key="3">
    <source>
        <dbReference type="ARBA" id="ARBA00039307"/>
    </source>
</evidence>
<comment type="similarity">
    <text evidence="2">Belongs to the APC3/CDC27 family.</text>
</comment>
<accession>A0A087UUT9</accession>
<proteinExistence type="inferred from homology"/>
<name>A0A087UUT9_STEMI</name>
<keyword evidence="7" id="KW-1185">Reference proteome</keyword>
<dbReference type="Pfam" id="PF13432">
    <property type="entry name" value="TPR_16"/>
    <property type="match status" value="1"/>
</dbReference>
<dbReference type="Proteomes" id="UP000054359">
    <property type="component" value="Unassembled WGS sequence"/>
</dbReference>
<dbReference type="PANTHER" id="PTHR12558:SF13">
    <property type="entry name" value="CELL DIVISION CYCLE PROTEIN 27 HOMOLOG"/>
    <property type="match status" value="1"/>
</dbReference>
<dbReference type="AlphaFoldDB" id="A0A087UUT9"/>
<feature type="domain" description="Tetratricopeptide repeat protein 5 OB fold" evidence="5">
    <location>
        <begin position="309"/>
        <end position="417"/>
    </location>
</feature>
<feature type="repeat" description="TPR" evidence="4">
    <location>
        <begin position="92"/>
        <end position="125"/>
    </location>
</feature>
<dbReference type="Gene3D" id="2.40.50.550">
    <property type="match status" value="1"/>
</dbReference>
<evidence type="ECO:0000259" key="5">
    <source>
        <dbReference type="Pfam" id="PF16669"/>
    </source>
</evidence>
<dbReference type="PROSITE" id="PS50005">
    <property type="entry name" value="TPR"/>
    <property type="match status" value="1"/>
</dbReference>
<keyword evidence="1 4" id="KW-0802">TPR repeat</keyword>
<dbReference type="SMART" id="SM00028">
    <property type="entry name" value="TPR"/>
    <property type="match status" value="2"/>
</dbReference>
<dbReference type="SUPFAM" id="SSF48452">
    <property type="entry name" value="TPR-like"/>
    <property type="match status" value="1"/>
</dbReference>
<dbReference type="STRING" id="407821.A0A087UUT9"/>
<evidence type="ECO:0000256" key="4">
    <source>
        <dbReference type="PROSITE-ProRule" id="PRU00339"/>
    </source>
</evidence>